<reference evidence="2" key="1">
    <citation type="submission" date="2021-11" db="EMBL/GenBank/DDBJ databases">
        <title>BS-T2-15 a new species belonging to the Comamonadaceae family isolated from the soil of a French oak forest.</title>
        <authorList>
            <person name="Mieszkin S."/>
            <person name="Alain K."/>
        </authorList>
    </citation>
    <scope>NUCLEOTIDE SEQUENCE</scope>
    <source>
        <strain evidence="2">BS-T2-15</strain>
    </source>
</reference>
<dbReference type="Proteomes" id="UP001139353">
    <property type="component" value="Unassembled WGS sequence"/>
</dbReference>
<keyword evidence="1" id="KW-0732">Signal</keyword>
<dbReference type="Gene3D" id="1.25.40.10">
    <property type="entry name" value="Tetratricopeptide repeat domain"/>
    <property type="match status" value="1"/>
</dbReference>
<proteinExistence type="predicted"/>
<organism evidence="2 3">
    <name type="scientific">Scleromatobacter humisilvae</name>
    <dbReference type="NCBI Taxonomy" id="2897159"/>
    <lineage>
        <taxon>Bacteria</taxon>
        <taxon>Pseudomonadati</taxon>
        <taxon>Pseudomonadota</taxon>
        <taxon>Betaproteobacteria</taxon>
        <taxon>Burkholderiales</taxon>
        <taxon>Sphaerotilaceae</taxon>
        <taxon>Scleromatobacter</taxon>
    </lineage>
</organism>
<keyword evidence="3" id="KW-1185">Reference proteome</keyword>
<evidence type="ECO:0000313" key="3">
    <source>
        <dbReference type="Proteomes" id="UP001139353"/>
    </source>
</evidence>
<dbReference type="SUPFAM" id="SSF48452">
    <property type="entry name" value="TPR-like"/>
    <property type="match status" value="1"/>
</dbReference>
<evidence type="ECO:0008006" key="4">
    <source>
        <dbReference type="Google" id="ProtNLM"/>
    </source>
</evidence>
<name>A0A9X1YLW4_9BURK</name>
<dbReference type="EMBL" id="JAJLJH010000006">
    <property type="protein sequence ID" value="MCK9687855.1"/>
    <property type="molecule type" value="Genomic_DNA"/>
</dbReference>
<comment type="caution">
    <text evidence="2">The sequence shown here is derived from an EMBL/GenBank/DDBJ whole genome shotgun (WGS) entry which is preliminary data.</text>
</comment>
<accession>A0A9X1YLW4</accession>
<dbReference type="InterPro" id="IPR011990">
    <property type="entry name" value="TPR-like_helical_dom_sf"/>
</dbReference>
<feature type="chain" id="PRO_5040901371" description="Beta-barrel assembly-enhancing protease" evidence="1">
    <location>
        <begin position="25"/>
        <end position="401"/>
    </location>
</feature>
<protein>
    <recommendedName>
        <fullName evidence="4">Beta-barrel assembly-enhancing protease</fullName>
    </recommendedName>
</protein>
<feature type="signal peptide" evidence="1">
    <location>
        <begin position="1"/>
        <end position="24"/>
    </location>
</feature>
<gene>
    <name evidence="2" type="ORF">LPC04_19300</name>
</gene>
<dbReference type="AlphaFoldDB" id="A0A9X1YLW4"/>
<sequence length="401" mass="42052">MKTNRLLAALLLAAGLLQLQAAHAVSAAVAKPLKEASDLVRAGKAKEALAKLNGVTGSGPDDNYMLARIRGAAYQRMGDNGAAAQQLEAAFATGKVPSGEAGQLAETIAGIYAQQHNNAKAMQWVEKAKADGDNSAGVRQIQDYVQGSSGDYGQIARDNAAKVQAAVSGGRRPEEDDLLRLADAYRHTGNKVGDLQVKEQLVTYYPTNKQYAGIYLSDLPGKPGFSSRFSLDLLRLRLASGNLTSADDYLEMAQLLLQAQLPAEAKMVVDKGYAAGVLGTGAQAARQQRLRDLVNKTAADNAATLAKRAADAKAGKTGDDLVAIGAEYASMGKYDEGIELIQQGIAKDSLKRPEDAKLRLGVAMLQSGKGKAAAVKQLRTVQGTDGAVDVARAYIALGAGQ</sequence>
<dbReference type="RefSeq" id="WP_275683901.1">
    <property type="nucleotide sequence ID" value="NZ_JAJLJH010000006.1"/>
</dbReference>
<evidence type="ECO:0000313" key="2">
    <source>
        <dbReference type="EMBL" id="MCK9687855.1"/>
    </source>
</evidence>
<evidence type="ECO:0000256" key="1">
    <source>
        <dbReference type="SAM" id="SignalP"/>
    </source>
</evidence>